<protein>
    <recommendedName>
        <fullName evidence="4">G domain-containing protein</fullName>
    </recommendedName>
</protein>
<keyword evidence="1" id="KW-0472">Membrane</keyword>
<keyword evidence="1" id="KW-1133">Transmembrane helix</keyword>
<dbReference type="Gene3D" id="3.40.50.300">
    <property type="entry name" value="P-loop containing nucleotide triphosphate hydrolases"/>
    <property type="match status" value="1"/>
</dbReference>
<reference evidence="2 3" key="1">
    <citation type="submission" date="2020-04" db="EMBL/GenBank/DDBJ databases">
        <title>Ralstonia insidiosa genome sequencing and assembly.</title>
        <authorList>
            <person name="Martins R.C.R."/>
            <person name="Perdigao-Neto L.V."/>
            <person name="Levin A.S.S."/>
            <person name="Costa S.F."/>
        </authorList>
    </citation>
    <scope>NUCLEOTIDE SEQUENCE [LARGE SCALE GENOMIC DNA]</scope>
    <source>
        <strain evidence="2 3">5047</strain>
    </source>
</reference>
<comment type="caution">
    <text evidence="2">The sequence shown here is derived from an EMBL/GenBank/DDBJ whole genome shotgun (WGS) entry which is preliminary data.</text>
</comment>
<dbReference type="EMBL" id="JABBZM010000006">
    <property type="protein sequence ID" value="NMV37871.1"/>
    <property type="molecule type" value="Genomic_DNA"/>
</dbReference>
<dbReference type="InterPro" id="IPR027417">
    <property type="entry name" value="P-loop_NTPase"/>
</dbReference>
<accession>A0A848NRY6</accession>
<dbReference type="AlphaFoldDB" id="A0A848NRY6"/>
<sequence length="189" mass="21402">MHPSQDFNRLYTSISESIATAIGDIADLDVEHKDGKRELDNMMEKLRAIQVRFDHELVDLQKYAEWDKFTIAFFGETNAGKSTVIESLRILFNEESRRQLLHDNAQDVERFEQAFAEHVNHVRASLSNAYREYAAEIAEIRQSTAALASVLRDESSARIRRKLWLFVIGGVLAGGALAVPLTLLTRGLL</sequence>
<evidence type="ECO:0000313" key="3">
    <source>
        <dbReference type="Proteomes" id="UP000575469"/>
    </source>
</evidence>
<dbReference type="RefSeq" id="WP_169339814.1">
    <property type="nucleotide sequence ID" value="NZ_JABBZM010000006.1"/>
</dbReference>
<gene>
    <name evidence="2" type="ORF">HGR00_08110</name>
</gene>
<evidence type="ECO:0000313" key="2">
    <source>
        <dbReference type="EMBL" id="NMV37871.1"/>
    </source>
</evidence>
<organism evidence="2 3">
    <name type="scientific">Ralstonia insidiosa</name>
    <dbReference type="NCBI Taxonomy" id="190721"/>
    <lineage>
        <taxon>Bacteria</taxon>
        <taxon>Pseudomonadati</taxon>
        <taxon>Pseudomonadota</taxon>
        <taxon>Betaproteobacteria</taxon>
        <taxon>Burkholderiales</taxon>
        <taxon>Burkholderiaceae</taxon>
        <taxon>Ralstonia</taxon>
    </lineage>
</organism>
<name>A0A848NRY6_9RALS</name>
<keyword evidence="1" id="KW-0812">Transmembrane</keyword>
<proteinExistence type="predicted"/>
<evidence type="ECO:0008006" key="4">
    <source>
        <dbReference type="Google" id="ProtNLM"/>
    </source>
</evidence>
<dbReference type="Proteomes" id="UP000575469">
    <property type="component" value="Unassembled WGS sequence"/>
</dbReference>
<evidence type="ECO:0000256" key="1">
    <source>
        <dbReference type="SAM" id="Phobius"/>
    </source>
</evidence>
<feature type="transmembrane region" description="Helical" evidence="1">
    <location>
        <begin position="163"/>
        <end position="184"/>
    </location>
</feature>
<dbReference type="SUPFAM" id="SSF52540">
    <property type="entry name" value="P-loop containing nucleoside triphosphate hydrolases"/>
    <property type="match status" value="1"/>
</dbReference>